<proteinExistence type="predicted"/>
<dbReference type="InParanoid" id="A0A0C3CT29"/>
<gene>
    <name evidence="1" type="ORF">SCLCIDRAFT_1224213</name>
</gene>
<sequence length="57" mass="6452">MAIHAYALNMAIPPRVPIQSEIRTSPWIIQFKQPPSHRIPFYSCARVTCGVRCQGGR</sequence>
<dbReference type="AlphaFoldDB" id="A0A0C3CT29"/>
<keyword evidence="2" id="KW-1185">Reference proteome</keyword>
<accession>A0A0C3CT29</accession>
<evidence type="ECO:0000313" key="1">
    <source>
        <dbReference type="EMBL" id="KIM51740.1"/>
    </source>
</evidence>
<evidence type="ECO:0000313" key="2">
    <source>
        <dbReference type="Proteomes" id="UP000053989"/>
    </source>
</evidence>
<protein>
    <submittedName>
        <fullName evidence="1">Uncharacterized protein</fullName>
    </submittedName>
</protein>
<organism evidence="1 2">
    <name type="scientific">Scleroderma citrinum Foug A</name>
    <dbReference type="NCBI Taxonomy" id="1036808"/>
    <lineage>
        <taxon>Eukaryota</taxon>
        <taxon>Fungi</taxon>
        <taxon>Dikarya</taxon>
        <taxon>Basidiomycota</taxon>
        <taxon>Agaricomycotina</taxon>
        <taxon>Agaricomycetes</taxon>
        <taxon>Agaricomycetidae</taxon>
        <taxon>Boletales</taxon>
        <taxon>Sclerodermatineae</taxon>
        <taxon>Sclerodermataceae</taxon>
        <taxon>Scleroderma</taxon>
    </lineage>
</organism>
<reference evidence="1 2" key="1">
    <citation type="submission" date="2014-04" db="EMBL/GenBank/DDBJ databases">
        <authorList>
            <consortium name="DOE Joint Genome Institute"/>
            <person name="Kuo A."/>
            <person name="Kohler A."/>
            <person name="Nagy L.G."/>
            <person name="Floudas D."/>
            <person name="Copeland A."/>
            <person name="Barry K.W."/>
            <person name="Cichocki N."/>
            <person name="Veneault-Fourrey C."/>
            <person name="LaButti K."/>
            <person name="Lindquist E.A."/>
            <person name="Lipzen A."/>
            <person name="Lundell T."/>
            <person name="Morin E."/>
            <person name="Murat C."/>
            <person name="Sun H."/>
            <person name="Tunlid A."/>
            <person name="Henrissat B."/>
            <person name="Grigoriev I.V."/>
            <person name="Hibbett D.S."/>
            <person name="Martin F."/>
            <person name="Nordberg H.P."/>
            <person name="Cantor M.N."/>
            <person name="Hua S.X."/>
        </authorList>
    </citation>
    <scope>NUCLEOTIDE SEQUENCE [LARGE SCALE GENOMIC DNA]</scope>
    <source>
        <strain evidence="1 2">Foug A</strain>
    </source>
</reference>
<dbReference type="EMBL" id="KN822242">
    <property type="protein sequence ID" value="KIM51740.1"/>
    <property type="molecule type" value="Genomic_DNA"/>
</dbReference>
<dbReference type="Proteomes" id="UP000053989">
    <property type="component" value="Unassembled WGS sequence"/>
</dbReference>
<name>A0A0C3CT29_9AGAM</name>
<reference evidence="2" key="2">
    <citation type="submission" date="2015-01" db="EMBL/GenBank/DDBJ databases">
        <title>Evolutionary Origins and Diversification of the Mycorrhizal Mutualists.</title>
        <authorList>
            <consortium name="DOE Joint Genome Institute"/>
            <consortium name="Mycorrhizal Genomics Consortium"/>
            <person name="Kohler A."/>
            <person name="Kuo A."/>
            <person name="Nagy L.G."/>
            <person name="Floudas D."/>
            <person name="Copeland A."/>
            <person name="Barry K.W."/>
            <person name="Cichocki N."/>
            <person name="Veneault-Fourrey C."/>
            <person name="LaButti K."/>
            <person name="Lindquist E.A."/>
            <person name="Lipzen A."/>
            <person name="Lundell T."/>
            <person name="Morin E."/>
            <person name="Murat C."/>
            <person name="Riley R."/>
            <person name="Ohm R."/>
            <person name="Sun H."/>
            <person name="Tunlid A."/>
            <person name="Henrissat B."/>
            <person name="Grigoriev I.V."/>
            <person name="Hibbett D.S."/>
            <person name="Martin F."/>
        </authorList>
    </citation>
    <scope>NUCLEOTIDE SEQUENCE [LARGE SCALE GENOMIC DNA]</scope>
    <source>
        <strain evidence="2">Foug A</strain>
    </source>
</reference>
<dbReference type="HOGENOM" id="CLU_2997779_0_0_1"/>